<comment type="caution">
    <text evidence="2">The sequence shown here is derived from an EMBL/GenBank/DDBJ whole genome shotgun (WGS) entry which is preliminary data.</text>
</comment>
<reference evidence="2" key="1">
    <citation type="submission" date="2021-02" db="EMBL/GenBank/DDBJ databases">
        <title>The CRISPR/cas machinery reduction and long-range gene transfer in the hot spring cyanobacterium Synechococcus.</title>
        <authorList>
            <person name="Dvorak P."/>
            <person name="Jahodarova E."/>
            <person name="Hasler P."/>
            <person name="Poulickova A."/>
        </authorList>
    </citation>
    <scope>NUCLEOTIDE SEQUENCE</scope>
    <source>
        <strain evidence="2">Rupite</strain>
    </source>
</reference>
<name>A0ABT0C8Y2_THEVL</name>
<dbReference type="EMBL" id="JAFIRA010000007">
    <property type="protein sequence ID" value="MCJ2542235.1"/>
    <property type="molecule type" value="Genomic_DNA"/>
</dbReference>
<evidence type="ECO:0000256" key="1">
    <source>
        <dbReference type="SAM" id="MobiDB-lite"/>
    </source>
</evidence>
<evidence type="ECO:0000313" key="3">
    <source>
        <dbReference type="Proteomes" id="UP000830835"/>
    </source>
</evidence>
<accession>A0ABT0C8Y2</accession>
<dbReference type="Proteomes" id="UP000830835">
    <property type="component" value="Unassembled WGS sequence"/>
</dbReference>
<dbReference type="RefSeq" id="WP_244349462.1">
    <property type="nucleotide sequence ID" value="NZ_JAFIRA010000007.1"/>
</dbReference>
<sequence>MSNLAHPSVEERDPCMGGAPREMPYDGGVEDWGQHEFGWTGSAQTQ</sequence>
<protein>
    <submittedName>
        <fullName evidence="2">Uncharacterized protein</fullName>
    </submittedName>
</protein>
<feature type="region of interest" description="Disordered" evidence="1">
    <location>
        <begin position="1"/>
        <end position="46"/>
    </location>
</feature>
<proteinExistence type="predicted"/>
<keyword evidence="3" id="KW-1185">Reference proteome</keyword>
<evidence type="ECO:0000313" key="2">
    <source>
        <dbReference type="EMBL" id="MCJ2542235.1"/>
    </source>
</evidence>
<organism evidence="2 3">
    <name type="scientific">Thermostichus vulcanus str. 'Rupite'</name>
    <dbReference type="NCBI Taxonomy" id="2813851"/>
    <lineage>
        <taxon>Bacteria</taxon>
        <taxon>Bacillati</taxon>
        <taxon>Cyanobacteriota</taxon>
        <taxon>Cyanophyceae</taxon>
        <taxon>Thermostichales</taxon>
        <taxon>Thermostichaceae</taxon>
        <taxon>Thermostichus</taxon>
    </lineage>
</organism>
<gene>
    <name evidence="2" type="ORF">JX360_04835</name>
</gene>